<sequence>MDEDNIAMACITVVWIFGLVSNSLSLYITRTSSYFRNAFGILCSSFLVCNLQSISVLFTWCAIVLATKLPILSTPELFITRLIGVLVNGTYYGSLFSHFFIALNRFCAVAYPIRYRQLWSQSRALIAGIISYTLGTTFCMIHLYKDCSLLFNQSSNYCFFYGDSFHGNMCRSADAIGSVSLIASMACIDFITLIKILAYRRKSQRNTTTSTSDTINEREIIFFKQSCLISFIYITVTTVNMTHPLLFANKWLLFLSSTISWMLLQSVEGCVLLIFNRKVIWKSGLRRAVTTAPATTIFRLQIFSKS</sequence>
<keyword evidence="4 5" id="KW-0472">Membrane</keyword>
<feature type="transmembrane region" description="Helical" evidence="5">
    <location>
        <begin position="6"/>
        <end position="27"/>
    </location>
</feature>
<feature type="transmembrane region" description="Helical" evidence="5">
    <location>
        <begin position="124"/>
        <end position="144"/>
    </location>
</feature>
<dbReference type="CDD" id="cd00637">
    <property type="entry name" value="7tm_classA_rhodopsin-like"/>
    <property type="match status" value="1"/>
</dbReference>
<feature type="transmembrane region" description="Helical" evidence="5">
    <location>
        <begin position="39"/>
        <end position="66"/>
    </location>
</feature>
<evidence type="ECO:0000256" key="3">
    <source>
        <dbReference type="ARBA" id="ARBA00022989"/>
    </source>
</evidence>
<reference evidence="8" key="1">
    <citation type="submission" date="2017-02" db="UniProtKB">
        <authorList>
            <consortium name="WormBaseParasite"/>
        </authorList>
    </citation>
    <scope>IDENTIFICATION</scope>
</reference>
<dbReference type="Pfam" id="PF10328">
    <property type="entry name" value="7TM_GPCR_Srx"/>
    <property type="match status" value="1"/>
</dbReference>
<dbReference type="Proteomes" id="UP000050640">
    <property type="component" value="Unplaced"/>
</dbReference>
<protein>
    <submittedName>
        <fullName evidence="8">G_PROTEIN_RECEP_F1_2 domain-containing protein</fullName>
    </submittedName>
</protein>
<evidence type="ECO:0000313" key="7">
    <source>
        <dbReference type="Proteomes" id="UP000050640"/>
    </source>
</evidence>
<dbReference type="PROSITE" id="PS50262">
    <property type="entry name" value="G_PROTEIN_RECEP_F1_2"/>
    <property type="match status" value="1"/>
</dbReference>
<dbReference type="WBParaSite" id="EEL_0000030601-mRNA-1">
    <property type="protein sequence ID" value="EEL_0000030601-mRNA-1"/>
    <property type="gene ID" value="EEL_0000030601"/>
</dbReference>
<evidence type="ECO:0000256" key="5">
    <source>
        <dbReference type="SAM" id="Phobius"/>
    </source>
</evidence>
<evidence type="ECO:0000256" key="1">
    <source>
        <dbReference type="ARBA" id="ARBA00004370"/>
    </source>
</evidence>
<accession>A0A0R3RFZ4</accession>
<evidence type="ECO:0000259" key="6">
    <source>
        <dbReference type="PROSITE" id="PS50262"/>
    </source>
</evidence>
<dbReference type="GO" id="GO:0016020">
    <property type="term" value="C:membrane"/>
    <property type="evidence" value="ECO:0007669"/>
    <property type="project" value="UniProtKB-SubCell"/>
</dbReference>
<dbReference type="AlphaFoldDB" id="A0A0R3RFZ4"/>
<dbReference type="Gene3D" id="1.20.1070.10">
    <property type="entry name" value="Rhodopsin 7-helix transmembrane proteins"/>
    <property type="match status" value="1"/>
</dbReference>
<dbReference type="InterPro" id="IPR017452">
    <property type="entry name" value="GPCR_Rhodpsn_7TM"/>
</dbReference>
<keyword evidence="2 5" id="KW-0812">Transmembrane</keyword>
<evidence type="ECO:0000256" key="2">
    <source>
        <dbReference type="ARBA" id="ARBA00022692"/>
    </source>
</evidence>
<keyword evidence="7" id="KW-1185">Reference proteome</keyword>
<dbReference type="SUPFAM" id="SSF81321">
    <property type="entry name" value="Family A G protein-coupled receptor-like"/>
    <property type="match status" value="1"/>
</dbReference>
<dbReference type="InterPro" id="IPR019430">
    <property type="entry name" value="7TM_GPCR_serpentine_rcpt_Srx"/>
</dbReference>
<feature type="transmembrane region" description="Helical" evidence="5">
    <location>
        <begin position="220"/>
        <end position="239"/>
    </location>
</feature>
<dbReference type="STRING" id="1147741.A0A0R3RFZ4"/>
<feature type="transmembrane region" description="Helical" evidence="5">
    <location>
        <begin position="175"/>
        <end position="199"/>
    </location>
</feature>
<feature type="transmembrane region" description="Helical" evidence="5">
    <location>
        <begin position="251"/>
        <end position="275"/>
    </location>
</feature>
<comment type="subcellular location">
    <subcellularLocation>
        <location evidence="1">Membrane</location>
    </subcellularLocation>
</comment>
<feature type="domain" description="G-protein coupled receptors family 1 profile" evidence="6">
    <location>
        <begin position="21"/>
        <end position="264"/>
    </location>
</feature>
<evidence type="ECO:0000313" key="8">
    <source>
        <dbReference type="WBParaSite" id="EEL_0000030601-mRNA-1"/>
    </source>
</evidence>
<name>A0A0R3RFZ4_9BILA</name>
<dbReference type="PANTHER" id="PTHR23017">
    <property type="entry name" value="SERPENTINE RECEPTOR, CLASS X"/>
    <property type="match status" value="1"/>
</dbReference>
<proteinExistence type="predicted"/>
<feature type="transmembrane region" description="Helical" evidence="5">
    <location>
        <begin position="78"/>
        <end position="103"/>
    </location>
</feature>
<organism evidence="7 8">
    <name type="scientific">Elaeophora elaphi</name>
    <dbReference type="NCBI Taxonomy" id="1147741"/>
    <lineage>
        <taxon>Eukaryota</taxon>
        <taxon>Metazoa</taxon>
        <taxon>Ecdysozoa</taxon>
        <taxon>Nematoda</taxon>
        <taxon>Chromadorea</taxon>
        <taxon>Rhabditida</taxon>
        <taxon>Spirurina</taxon>
        <taxon>Spiruromorpha</taxon>
        <taxon>Filarioidea</taxon>
        <taxon>Onchocercidae</taxon>
        <taxon>Elaeophora</taxon>
    </lineage>
</organism>
<keyword evidence="3 5" id="KW-1133">Transmembrane helix</keyword>
<evidence type="ECO:0000256" key="4">
    <source>
        <dbReference type="ARBA" id="ARBA00023136"/>
    </source>
</evidence>